<evidence type="ECO:0000313" key="4">
    <source>
        <dbReference type="EMBL" id="HIU57326.1"/>
    </source>
</evidence>
<evidence type="ECO:0000259" key="1">
    <source>
        <dbReference type="Pfam" id="PF16334"/>
    </source>
</evidence>
<feature type="domain" description="Glutaminase A central" evidence="2">
    <location>
        <begin position="298"/>
        <end position="638"/>
    </location>
</feature>
<reference evidence="4" key="1">
    <citation type="submission" date="2020-10" db="EMBL/GenBank/DDBJ databases">
        <authorList>
            <person name="Gilroy R."/>
        </authorList>
    </citation>
    <scope>NUCLEOTIDE SEQUENCE</scope>
    <source>
        <strain evidence="4">USAMLcec3-3695</strain>
    </source>
</reference>
<dbReference type="InterPro" id="IPR052743">
    <property type="entry name" value="Glutaminase_GtaA"/>
</dbReference>
<feature type="domain" description="DUF4964" evidence="1">
    <location>
        <begin position="3"/>
        <end position="60"/>
    </location>
</feature>
<dbReference type="InterPro" id="IPR033433">
    <property type="entry name" value="GtaA_N"/>
</dbReference>
<dbReference type="InterPro" id="IPR032514">
    <property type="entry name" value="GtaA_central"/>
</dbReference>
<name>A0A9D1MBS3_9FIRM</name>
<feature type="domain" description="Glutaminase A N-terminal" evidence="3">
    <location>
        <begin position="84"/>
        <end position="292"/>
    </location>
</feature>
<comment type="caution">
    <text evidence="4">The sequence shown here is derived from an EMBL/GenBank/DDBJ whole genome shotgun (WGS) entry which is preliminary data.</text>
</comment>
<sequence length="640" mass="73904">MKNFRPAAVPLITVDPYFSIWSVNDKLYEGATCHWTGRRNPMTAGLLIDGEYYIIMGEERADTDIRTWGYYKVIEQKSLEVTPTRTIYVFENKEVRVKLTFTTPLLLDDLKVMTRPVSYIEYDIEVLDNKEHDIKFYFDISGECCISKRCGYVDFKRTGYSLCCGNSVQNVLSYSGDSVAIDWGYIHIADPEAEVVAGVSRDLLAAGKQRKLGMEHVEVFDQFPSMAVQKTERHGVITLAYDDVKAIEYFGDRLDGYYRHYYSSFEEMLKDAAADYENVKRSCADFDKKLQREAAEISEEYEKITSLAYRQAIAAHKLVEDRDGNLIFLSKECHSNGCVGTLDITYPSIPLFLKYNPELVIGMLRPIIEFARSDAWEYEFAPHDVGQYPLVRGQYYGFELHKGIDPLEKQMPVEECGNMLLSMAAAVKYGASRELIDENKELLKQWTDYLVEYGYDPGNQLCTDDFAGHLAHNCNLSLKAILGIAAYGKLFGDESYIEKAREYAKKWEKDARGNNVTKLAFNLDDSWSLKYNIVWDKLLDINIFDEELFKNEIEFYKTKMNEYGIPLDNRADYTKMDWLMWTTVITDDKDYTDMVLDSMYRFICETTDRAPMADWYYTSVPRKAMFQNRTVVGGLFINLL</sequence>
<evidence type="ECO:0000313" key="5">
    <source>
        <dbReference type="Proteomes" id="UP000824109"/>
    </source>
</evidence>
<dbReference type="Pfam" id="PF16334">
    <property type="entry name" value="DUF4964"/>
    <property type="match status" value="1"/>
</dbReference>
<dbReference type="AlphaFoldDB" id="A0A9D1MBS3"/>
<protein>
    <submittedName>
        <fullName evidence="4">DUF4965 domain-containing protein</fullName>
    </submittedName>
</protein>
<reference evidence="4" key="2">
    <citation type="journal article" date="2021" name="PeerJ">
        <title>Extensive microbial diversity within the chicken gut microbiome revealed by metagenomics and culture.</title>
        <authorList>
            <person name="Gilroy R."/>
            <person name="Ravi A."/>
            <person name="Getino M."/>
            <person name="Pursley I."/>
            <person name="Horton D.L."/>
            <person name="Alikhan N.F."/>
            <person name="Baker D."/>
            <person name="Gharbi K."/>
            <person name="Hall N."/>
            <person name="Watson M."/>
            <person name="Adriaenssens E.M."/>
            <person name="Foster-Nyarko E."/>
            <person name="Jarju S."/>
            <person name="Secka A."/>
            <person name="Antonio M."/>
            <person name="Oren A."/>
            <person name="Chaudhuri R.R."/>
            <person name="La Ragione R."/>
            <person name="Hildebrand F."/>
            <person name="Pallen M.J."/>
        </authorList>
    </citation>
    <scope>NUCLEOTIDE SEQUENCE</scope>
    <source>
        <strain evidence="4">USAMLcec3-3695</strain>
    </source>
</reference>
<evidence type="ECO:0000259" key="2">
    <source>
        <dbReference type="Pfam" id="PF16335"/>
    </source>
</evidence>
<accession>A0A9D1MBS3</accession>
<dbReference type="PANTHER" id="PTHR31987:SF1">
    <property type="entry name" value="GLUTAMINASE A"/>
    <property type="match status" value="1"/>
</dbReference>
<dbReference type="PANTHER" id="PTHR31987">
    <property type="entry name" value="GLUTAMINASE A-RELATED"/>
    <property type="match status" value="1"/>
</dbReference>
<dbReference type="InterPro" id="IPR032515">
    <property type="entry name" value="DUF4964"/>
</dbReference>
<dbReference type="Proteomes" id="UP000824109">
    <property type="component" value="Unassembled WGS sequence"/>
</dbReference>
<dbReference type="EMBL" id="DVNB01000060">
    <property type="protein sequence ID" value="HIU57326.1"/>
    <property type="molecule type" value="Genomic_DNA"/>
</dbReference>
<dbReference type="Pfam" id="PF16335">
    <property type="entry name" value="GtaA_6_Hairpin"/>
    <property type="match status" value="1"/>
</dbReference>
<organism evidence="4 5">
    <name type="scientific">Candidatus Ornithomonoglobus merdipullorum</name>
    <dbReference type="NCBI Taxonomy" id="2840895"/>
    <lineage>
        <taxon>Bacteria</taxon>
        <taxon>Bacillati</taxon>
        <taxon>Bacillota</taxon>
        <taxon>Clostridia</taxon>
        <taxon>Candidatus Ornithomonoglobus</taxon>
    </lineage>
</organism>
<dbReference type="Pfam" id="PF17168">
    <property type="entry name" value="DUF5127"/>
    <property type="match status" value="1"/>
</dbReference>
<evidence type="ECO:0000259" key="3">
    <source>
        <dbReference type="Pfam" id="PF17168"/>
    </source>
</evidence>
<gene>
    <name evidence="4" type="ORF">IAA61_05890</name>
</gene>
<proteinExistence type="predicted"/>